<evidence type="ECO:0000259" key="8">
    <source>
        <dbReference type="SMART" id="SM00562"/>
    </source>
</evidence>
<organism evidence="9 10">
    <name type="scientific">Candidatus Daviesbacteria bacterium GW2011_GWA2_40_9</name>
    <dbReference type="NCBI Taxonomy" id="1618424"/>
    <lineage>
        <taxon>Bacteria</taxon>
        <taxon>Candidatus Daviesiibacteriota</taxon>
    </lineage>
</organism>
<dbReference type="Proteomes" id="UP000034601">
    <property type="component" value="Unassembled WGS sequence"/>
</dbReference>
<name>A0A0G0WF93_9BACT</name>
<dbReference type="GO" id="GO:0006228">
    <property type="term" value="P:UTP biosynthetic process"/>
    <property type="evidence" value="ECO:0007669"/>
    <property type="project" value="InterPro"/>
</dbReference>
<protein>
    <submittedName>
        <fullName evidence="9">Nucleoside diphosphate kinase</fullName>
    </submittedName>
</protein>
<dbReference type="PRINTS" id="PR01243">
    <property type="entry name" value="NUCDPKINASE"/>
</dbReference>
<feature type="domain" description="Nucleoside diphosphate kinase-like" evidence="8">
    <location>
        <begin position="4"/>
        <end position="141"/>
    </location>
</feature>
<evidence type="ECO:0000313" key="10">
    <source>
        <dbReference type="Proteomes" id="UP000034601"/>
    </source>
</evidence>
<keyword evidence="3" id="KW-0547">Nucleotide-binding</keyword>
<evidence type="ECO:0000256" key="3">
    <source>
        <dbReference type="ARBA" id="ARBA00022741"/>
    </source>
</evidence>
<accession>A0A0G0WF93</accession>
<dbReference type="PANTHER" id="PTHR46161:SF3">
    <property type="entry name" value="NUCLEOSIDE DIPHOSPHATE KINASE DDB_G0292928-RELATED"/>
    <property type="match status" value="1"/>
</dbReference>
<dbReference type="SMART" id="SM00562">
    <property type="entry name" value="NDK"/>
    <property type="match status" value="1"/>
</dbReference>
<dbReference type="Gene3D" id="3.30.70.141">
    <property type="entry name" value="Nucleoside diphosphate kinase-like domain"/>
    <property type="match status" value="1"/>
</dbReference>
<comment type="similarity">
    <text evidence="1 6 7">Belongs to the NDK family.</text>
</comment>
<dbReference type="GO" id="GO:0005524">
    <property type="term" value="F:ATP binding"/>
    <property type="evidence" value="ECO:0007669"/>
    <property type="project" value="UniProtKB-KW"/>
</dbReference>
<dbReference type="Pfam" id="PF00334">
    <property type="entry name" value="NDK"/>
    <property type="match status" value="1"/>
</dbReference>
<evidence type="ECO:0000256" key="6">
    <source>
        <dbReference type="PROSITE-ProRule" id="PRU00706"/>
    </source>
</evidence>
<dbReference type="InterPro" id="IPR034907">
    <property type="entry name" value="NDK-like_dom"/>
</dbReference>
<dbReference type="GO" id="GO:0006241">
    <property type="term" value="P:CTP biosynthetic process"/>
    <property type="evidence" value="ECO:0007669"/>
    <property type="project" value="InterPro"/>
</dbReference>
<dbReference type="InterPro" id="IPR036850">
    <property type="entry name" value="NDK-like_dom_sf"/>
</dbReference>
<evidence type="ECO:0000256" key="2">
    <source>
        <dbReference type="ARBA" id="ARBA00022679"/>
    </source>
</evidence>
<evidence type="ECO:0000313" key="9">
    <source>
        <dbReference type="EMBL" id="KKR82965.1"/>
    </source>
</evidence>
<evidence type="ECO:0000256" key="7">
    <source>
        <dbReference type="RuleBase" id="RU004011"/>
    </source>
</evidence>
<dbReference type="AlphaFoldDB" id="A0A0G0WF93"/>
<dbReference type="PANTHER" id="PTHR46161">
    <property type="entry name" value="NUCLEOSIDE DIPHOSPHATE KINASE"/>
    <property type="match status" value="1"/>
</dbReference>
<keyword evidence="4 9" id="KW-0418">Kinase</keyword>
<evidence type="ECO:0000256" key="5">
    <source>
        <dbReference type="ARBA" id="ARBA00022840"/>
    </source>
</evidence>
<evidence type="ECO:0000256" key="1">
    <source>
        <dbReference type="ARBA" id="ARBA00008142"/>
    </source>
</evidence>
<dbReference type="SUPFAM" id="SSF54919">
    <property type="entry name" value="Nucleoside diphosphate kinase, NDK"/>
    <property type="match status" value="1"/>
</dbReference>
<keyword evidence="2" id="KW-0808">Transferase</keyword>
<gene>
    <name evidence="9" type="ORF">UU29_C0008G0074</name>
</gene>
<comment type="caution">
    <text evidence="6">Lacks conserved residue(s) required for the propagation of feature annotation.</text>
</comment>
<sequence>MSEHELTLAMIKPDTMNKGLAPVIEQAFIDAGLEIIYKKILQLTMEQARTITGKLRERHLMPLIESYLTSGESEVLLLKGENAIQRTRNLIGYTKLSNREGAGLRGLYAENYLYNAIHGSATPEELERDILTLIPEVLGERK</sequence>
<reference evidence="9 10" key="1">
    <citation type="journal article" date="2015" name="Nature">
        <title>rRNA introns, odd ribosomes, and small enigmatic genomes across a large radiation of phyla.</title>
        <authorList>
            <person name="Brown C.T."/>
            <person name="Hug L.A."/>
            <person name="Thomas B.C."/>
            <person name="Sharon I."/>
            <person name="Castelle C.J."/>
            <person name="Singh A."/>
            <person name="Wilkins M.J."/>
            <person name="Williams K.H."/>
            <person name="Banfield J.F."/>
        </authorList>
    </citation>
    <scope>NUCLEOTIDE SEQUENCE [LARGE SCALE GENOMIC DNA]</scope>
</reference>
<comment type="caution">
    <text evidence="9">The sequence shown here is derived from an EMBL/GenBank/DDBJ whole genome shotgun (WGS) entry which is preliminary data.</text>
</comment>
<dbReference type="InterPro" id="IPR001564">
    <property type="entry name" value="Nucleoside_diP_kinase"/>
</dbReference>
<evidence type="ECO:0000256" key="4">
    <source>
        <dbReference type="ARBA" id="ARBA00022777"/>
    </source>
</evidence>
<dbReference type="EMBL" id="LCAB01000008">
    <property type="protein sequence ID" value="KKR82965.1"/>
    <property type="molecule type" value="Genomic_DNA"/>
</dbReference>
<keyword evidence="5" id="KW-0067">ATP-binding</keyword>
<dbReference type="PROSITE" id="PS51374">
    <property type="entry name" value="NDPK_LIKE"/>
    <property type="match status" value="1"/>
</dbReference>
<dbReference type="GO" id="GO:0004550">
    <property type="term" value="F:nucleoside diphosphate kinase activity"/>
    <property type="evidence" value="ECO:0007669"/>
    <property type="project" value="InterPro"/>
</dbReference>
<dbReference type="GO" id="GO:0006183">
    <property type="term" value="P:GTP biosynthetic process"/>
    <property type="evidence" value="ECO:0007669"/>
    <property type="project" value="InterPro"/>
</dbReference>
<proteinExistence type="inferred from homology"/>